<evidence type="ECO:0000256" key="1">
    <source>
        <dbReference type="SAM" id="MobiDB-lite"/>
    </source>
</evidence>
<dbReference type="AlphaFoldDB" id="A0A6G1IBL8"/>
<keyword evidence="3" id="KW-1185">Reference proteome</keyword>
<sequence>MTTPEIYEAYCEHSGALLAFRCRSDRAMKSTTDRAHSTSAWRKSGMPGTRTTARRGTSWTSSHCHPQKPLSATTLRTTMSPSQRHPQTSSMYTAGHRVSNNSLRLSRTPIRKRSPCSSTGMHSELYTWRKLRSIYRSVQRRRHPYVSAKDMAQNVSLVRTNSLVFNCHHNVVVFEPPLPPPGDG</sequence>
<dbReference type="Proteomes" id="UP000799640">
    <property type="component" value="Unassembled WGS sequence"/>
</dbReference>
<protein>
    <submittedName>
        <fullName evidence="2">Uncharacterized protein</fullName>
    </submittedName>
</protein>
<gene>
    <name evidence="2" type="ORF">EJ06DRAFT_23816</name>
</gene>
<organism evidence="2 3">
    <name type="scientific">Trichodelitschia bisporula</name>
    <dbReference type="NCBI Taxonomy" id="703511"/>
    <lineage>
        <taxon>Eukaryota</taxon>
        <taxon>Fungi</taxon>
        <taxon>Dikarya</taxon>
        <taxon>Ascomycota</taxon>
        <taxon>Pezizomycotina</taxon>
        <taxon>Dothideomycetes</taxon>
        <taxon>Dothideomycetes incertae sedis</taxon>
        <taxon>Phaeotrichales</taxon>
        <taxon>Phaeotrichaceae</taxon>
        <taxon>Trichodelitschia</taxon>
    </lineage>
</organism>
<proteinExistence type="predicted"/>
<accession>A0A6G1IBL8</accession>
<feature type="region of interest" description="Disordered" evidence="1">
    <location>
        <begin position="31"/>
        <end position="69"/>
    </location>
</feature>
<evidence type="ECO:0000313" key="2">
    <source>
        <dbReference type="EMBL" id="KAF2405385.1"/>
    </source>
</evidence>
<evidence type="ECO:0000313" key="3">
    <source>
        <dbReference type="Proteomes" id="UP000799640"/>
    </source>
</evidence>
<feature type="compositionally biased region" description="Polar residues" evidence="1">
    <location>
        <begin position="49"/>
        <end position="69"/>
    </location>
</feature>
<reference evidence="2" key="1">
    <citation type="journal article" date="2020" name="Stud. Mycol.">
        <title>101 Dothideomycetes genomes: a test case for predicting lifestyles and emergence of pathogens.</title>
        <authorList>
            <person name="Haridas S."/>
            <person name="Albert R."/>
            <person name="Binder M."/>
            <person name="Bloem J."/>
            <person name="Labutti K."/>
            <person name="Salamov A."/>
            <person name="Andreopoulos B."/>
            <person name="Baker S."/>
            <person name="Barry K."/>
            <person name="Bills G."/>
            <person name="Bluhm B."/>
            <person name="Cannon C."/>
            <person name="Castanera R."/>
            <person name="Culley D."/>
            <person name="Daum C."/>
            <person name="Ezra D."/>
            <person name="Gonzalez J."/>
            <person name="Henrissat B."/>
            <person name="Kuo A."/>
            <person name="Liang C."/>
            <person name="Lipzen A."/>
            <person name="Lutzoni F."/>
            <person name="Magnuson J."/>
            <person name="Mondo S."/>
            <person name="Nolan M."/>
            <person name="Ohm R."/>
            <person name="Pangilinan J."/>
            <person name="Park H.-J."/>
            <person name="Ramirez L."/>
            <person name="Alfaro M."/>
            <person name="Sun H."/>
            <person name="Tritt A."/>
            <person name="Yoshinaga Y."/>
            <person name="Zwiers L.-H."/>
            <person name="Turgeon B."/>
            <person name="Goodwin S."/>
            <person name="Spatafora J."/>
            <person name="Crous P."/>
            <person name="Grigoriev I."/>
        </authorList>
    </citation>
    <scope>NUCLEOTIDE SEQUENCE</scope>
    <source>
        <strain evidence="2">CBS 262.69</strain>
    </source>
</reference>
<dbReference type="EMBL" id="ML996687">
    <property type="protein sequence ID" value="KAF2405385.1"/>
    <property type="molecule type" value="Genomic_DNA"/>
</dbReference>
<name>A0A6G1IBL8_9PEZI</name>